<dbReference type="Gene3D" id="1.20.1560.10">
    <property type="entry name" value="ABC transporter type 1, transmembrane domain"/>
    <property type="match status" value="2"/>
</dbReference>
<feature type="transmembrane region" description="Helical" evidence="9">
    <location>
        <begin position="94"/>
        <end position="111"/>
    </location>
</feature>
<evidence type="ECO:0000259" key="10">
    <source>
        <dbReference type="PROSITE" id="PS50893"/>
    </source>
</evidence>
<dbReference type="InterPro" id="IPR003593">
    <property type="entry name" value="AAA+_ATPase"/>
</dbReference>
<feature type="domain" description="ABC transporter" evidence="10">
    <location>
        <begin position="1016"/>
        <end position="1250"/>
    </location>
</feature>
<dbReference type="PROSITE" id="PS50929">
    <property type="entry name" value="ABC_TM1F"/>
    <property type="match status" value="2"/>
</dbReference>
<keyword evidence="5" id="KW-0067">ATP-binding</keyword>
<feature type="transmembrane region" description="Helical" evidence="9">
    <location>
        <begin position="738"/>
        <end position="764"/>
    </location>
</feature>
<dbReference type="GO" id="GO:0005524">
    <property type="term" value="F:ATP binding"/>
    <property type="evidence" value="ECO:0007669"/>
    <property type="project" value="UniProtKB-KW"/>
</dbReference>
<evidence type="ECO:0000313" key="12">
    <source>
        <dbReference type="EMBL" id="EYC29299.1"/>
    </source>
</evidence>
<dbReference type="FunFam" id="3.40.50.300:FF:000838">
    <property type="entry name" value="ABC multidrug transporter (Eurofung)"/>
    <property type="match status" value="1"/>
</dbReference>
<dbReference type="InterPro" id="IPR017871">
    <property type="entry name" value="ABC_transporter-like_CS"/>
</dbReference>
<keyword evidence="2" id="KW-0813">Transport</keyword>
<keyword evidence="3 9" id="KW-0812">Transmembrane</keyword>
<feature type="transmembrane region" description="Helical" evidence="9">
    <location>
        <begin position="240"/>
        <end position="259"/>
    </location>
</feature>
<dbReference type="SUPFAM" id="SSF90123">
    <property type="entry name" value="ABC transporter transmembrane region"/>
    <property type="match status" value="2"/>
</dbReference>
<feature type="transmembrane region" description="Helical" evidence="9">
    <location>
        <begin position="836"/>
        <end position="856"/>
    </location>
</feature>
<dbReference type="InterPro" id="IPR050173">
    <property type="entry name" value="ABC_transporter_C-like"/>
</dbReference>
<evidence type="ECO:0000256" key="3">
    <source>
        <dbReference type="ARBA" id="ARBA00022692"/>
    </source>
</evidence>
<dbReference type="PANTHER" id="PTHR24223">
    <property type="entry name" value="ATP-BINDING CASSETTE SUB-FAMILY C"/>
    <property type="match status" value="1"/>
</dbReference>
<dbReference type="SUPFAM" id="SSF52540">
    <property type="entry name" value="P-loop containing nucleoside triphosphate hydrolases"/>
    <property type="match status" value="2"/>
</dbReference>
<organism evidence="12 13">
    <name type="scientific">Ancylostoma ceylanicum</name>
    <dbReference type="NCBI Taxonomy" id="53326"/>
    <lineage>
        <taxon>Eukaryota</taxon>
        <taxon>Metazoa</taxon>
        <taxon>Ecdysozoa</taxon>
        <taxon>Nematoda</taxon>
        <taxon>Chromadorea</taxon>
        <taxon>Rhabditida</taxon>
        <taxon>Rhabditina</taxon>
        <taxon>Rhabditomorpha</taxon>
        <taxon>Strongyloidea</taxon>
        <taxon>Ancylostomatidae</taxon>
        <taxon>Ancylostomatinae</taxon>
        <taxon>Ancylostoma</taxon>
    </lineage>
</organism>
<dbReference type="STRING" id="53326.A0A016VNX6"/>
<evidence type="ECO:0000256" key="1">
    <source>
        <dbReference type="ARBA" id="ARBA00004141"/>
    </source>
</evidence>
<evidence type="ECO:0000256" key="4">
    <source>
        <dbReference type="ARBA" id="ARBA00022741"/>
    </source>
</evidence>
<gene>
    <name evidence="12" type="primary">Acey_s0006.g2897</name>
    <name evidence="12" type="ORF">Y032_0006g2897</name>
</gene>
<dbReference type="AlphaFoldDB" id="A0A016VNX6"/>
<keyword evidence="7 9" id="KW-0472">Membrane</keyword>
<protein>
    <recommendedName>
        <fullName evidence="14">ABC transporter, ATP-binding protein</fullName>
    </recommendedName>
</protein>
<dbReference type="Pfam" id="PF00664">
    <property type="entry name" value="ABC_membrane"/>
    <property type="match status" value="2"/>
</dbReference>
<evidence type="ECO:0000256" key="2">
    <source>
        <dbReference type="ARBA" id="ARBA00022448"/>
    </source>
</evidence>
<feature type="domain" description="ABC transporter" evidence="10">
    <location>
        <begin position="411"/>
        <end position="634"/>
    </location>
</feature>
<dbReference type="Proteomes" id="UP000024635">
    <property type="component" value="Unassembled WGS sequence"/>
</dbReference>
<reference evidence="13" key="1">
    <citation type="journal article" date="2015" name="Nat. Genet.">
        <title>The genome and transcriptome of the zoonotic hookworm Ancylostoma ceylanicum identify infection-specific gene families.</title>
        <authorList>
            <person name="Schwarz E.M."/>
            <person name="Hu Y."/>
            <person name="Antoshechkin I."/>
            <person name="Miller M.M."/>
            <person name="Sternberg P.W."/>
            <person name="Aroian R.V."/>
        </authorList>
    </citation>
    <scope>NUCLEOTIDE SEQUENCE</scope>
    <source>
        <strain evidence="13">HY135</strain>
    </source>
</reference>
<keyword evidence="8" id="KW-0175">Coiled coil</keyword>
<dbReference type="GO" id="GO:0140359">
    <property type="term" value="F:ABC-type transporter activity"/>
    <property type="evidence" value="ECO:0007669"/>
    <property type="project" value="InterPro"/>
</dbReference>
<keyword evidence="13" id="KW-1185">Reference proteome</keyword>
<dbReference type="PROSITE" id="PS00211">
    <property type="entry name" value="ABC_TRANSPORTER_1"/>
    <property type="match status" value="1"/>
</dbReference>
<evidence type="ECO:0000256" key="6">
    <source>
        <dbReference type="ARBA" id="ARBA00022989"/>
    </source>
</evidence>
<evidence type="ECO:0008006" key="14">
    <source>
        <dbReference type="Google" id="ProtNLM"/>
    </source>
</evidence>
<dbReference type="PROSITE" id="PS50893">
    <property type="entry name" value="ABC_TRANSPORTER_2"/>
    <property type="match status" value="2"/>
</dbReference>
<proteinExistence type="predicted"/>
<dbReference type="InterPro" id="IPR003439">
    <property type="entry name" value="ABC_transporter-like_ATP-bd"/>
</dbReference>
<comment type="caution">
    <text evidence="12">The sequence shown here is derived from an EMBL/GenBank/DDBJ whole genome shotgun (WGS) entry which is preliminary data.</text>
</comment>
<evidence type="ECO:0000256" key="7">
    <source>
        <dbReference type="ARBA" id="ARBA00023136"/>
    </source>
</evidence>
<feature type="transmembrane region" description="Helical" evidence="9">
    <location>
        <begin position="921"/>
        <end position="940"/>
    </location>
</feature>
<evidence type="ECO:0000259" key="11">
    <source>
        <dbReference type="PROSITE" id="PS50929"/>
    </source>
</evidence>
<dbReference type="GO" id="GO:0016887">
    <property type="term" value="F:ATP hydrolysis activity"/>
    <property type="evidence" value="ECO:0007669"/>
    <property type="project" value="InterPro"/>
</dbReference>
<dbReference type="OrthoDB" id="6500128at2759"/>
<keyword evidence="4" id="KW-0547">Nucleotide-binding</keyword>
<comment type="subcellular location">
    <subcellularLocation>
        <location evidence="1">Membrane</location>
        <topology evidence="1">Multi-pass membrane protein</topology>
    </subcellularLocation>
</comment>
<feature type="transmembrane region" description="Helical" evidence="9">
    <location>
        <begin position="320"/>
        <end position="342"/>
    </location>
</feature>
<name>A0A016VNX6_9BILA</name>
<dbReference type="FunFam" id="1.20.1560.10:FF:000010">
    <property type="entry name" value="Multidrug resistance-associated ABC transporter"/>
    <property type="match status" value="1"/>
</dbReference>
<dbReference type="CDD" id="cd18603">
    <property type="entry name" value="ABC_6TM_MRP1_2_3_6_D2_like"/>
    <property type="match status" value="1"/>
</dbReference>
<feature type="domain" description="ABC transmembrane type-1" evidence="11">
    <location>
        <begin position="99"/>
        <end position="380"/>
    </location>
</feature>
<feature type="domain" description="ABC transmembrane type-1" evidence="11">
    <location>
        <begin position="698"/>
        <end position="980"/>
    </location>
</feature>
<feature type="transmembrane region" description="Helical" evidence="9">
    <location>
        <begin position="131"/>
        <end position="152"/>
    </location>
</feature>
<evidence type="ECO:0000256" key="8">
    <source>
        <dbReference type="SAM" id="Coils"/>
    </source>
</evidence>
<sequence length="1255" mass="140377">MDNFVVLALSRHSKALSDVSRSSRPNLSLLDEKRSFLSRLLLLWLSPLLKKGSKRTLVYDDLSPLKQKYRSINLLRSWRLGPNDKIWRKMLARYRWSVIGAVIAKLFAEVFEYLNPLLLKLLIDATSSPGPMTKCLTISLIMFICGEMKSLLLGIHNYLVARDASTGLSLLINSISKKSLRLSSWSRTEWPTARVINLVTVDAEALAASAPFFHHAWAAVLEVIIALSLIYFTIGPPVLAAVAIMASYIPFNYCCSSIIRSYQAKQMQMKDSRVKFTKEVVHGMSVVKMYAWEEAFEKEIRRQRKEEVKLLKNATLVTRILQSINSAAPFLVAIACFTWFVLSSSNNILTPSVAFVALTVFNQLRRPMALVAPAVQFISKAIVCSKRIEEFLKADELHTKHDREDDQPISIKLENSFFSWGKEKEHLKDITLQVKEGEVHAIVGPVGSGKSSLLSAILGEMTHLDGTRKIGGTIAYVPQSAWILNHTVRGNILYGMDYERNKYDKVLRACELKKDIFTLPRCDATIVGENGAALSGGQRVRICLARALYQDCDILLLDDPFSAVDANVAKNMYEKLFGPKGLLAKKTVVFVTHTIAFTKNATAIHVMESGRIVDRGTYEELLERSTVFSQIKRERDEAEKAEDQKEANTCKPHKRPKTVMFEPQQPPESRLVEPVAEGGIKGNVYLTYLRAFSYTWAFVFVALLVSRYCMQAASSIFLSSWAEANSKVTDSSETTDGLLIYIALGFATVILNVITFVSSTFGGVRASLALHRPLVESLMHAPLSFFEDTPVGRILSRLAGDIDIIDIPLPINIRLVLDSLAHMSMILVIISLSMPAYIVFVIPFTIGYVMILGYFLPTNRQIKRIESAQRSQLLAVLAQNIEGAESIRAYRRVKSTTLSFYDDVDSFVRCRYLAPATGRWLSLRLELLGSIMVFGCSALVSVFHELSLITAGEVGLCVSYALSLTDLMNFSVRMMALSEANIVAVERIKEYHDIEREGSWTSDYPLIDAWPYEGSIEFRNFSIRYKGNEKFAVKNATFSIKGGEKVAVVGRTGSGKTSIAKGLLRLVEKAGGDVFIDGVNISELGLHELRSRITIIPQDPVLFSSTLRFNVDPFNQFTDSDIWLALEACQLKQLVSRQKDGLMTEIEEGGKNISIGERQLLCLCRSVLEGGDILILDEATASLDHTTQALVNEVVREHFRHATTIVIAHKLETIGECDRILVLEDGEVVEYDTPENLLSRNDSIYREMVETKKTF</sequence>
<dbReference type="SMART" id="SM00382">
    <property type="entry name" value="AAA"/>
    <property type="match status" value="2"/>
</dbReference>
<dbReference type="CDD" id="cd03244">
    <property type="entry name" value="ABCC_MRP_domain2"/>
    <property type="match status" value="1"/>
</dbReference>
<dbReference type="Gene3D" id="3.40.50.300">
    <property type="entry name" value="P-loop containing nucleotide triphosphate hydrolases"/>
    <property type="match status" value="2"/>
</dbReference>
<keyword evidence="6 9" id="KW-1133">Transmembrane helix</keyword>
<dbReference type="InterPro" id="IPR011527">
    <property type="entry name" value="ABC1_TM_dom"/>
</dbReference>
<evidence type="ECO:0000256" key="5">
    <source>
        <dbReference type="ARBA" id="ARBA00022840"/>
    </source>
</evidence>
<dbReference type="GO" id="GO:0016020">
    <property type="term" value="C:membrane"/>
    <property type="evidence" value="ECO:0007669"/>
    <property type="project" value="UniProtKB-SubCell"/>
</dbReference>
<dbReference type="FunFam" id="1.20.1560.10:FF:000006">
    <property type="entry name" value="ATP-binding cassette, sub-family C (CFTR/MRP), member 9"/>
    <property type="match status" value="1"/>
</dbReference>
<evidence type="ECO:0000256" key="9">
    <source>
        <dbReference type="SAM" id="Phobius"/>
    </source>
</evidence>
<dbReference type="EMBL" id="JARK01001342">
    <property type="protein sequence ID" value="EYC29299.1"/>
    <property type="molecule type" value="Genomic_DNA"/>
</dbReference>
<evidence type="ECO:0000313" key="13">
    <source>
        <dbReference type="Proteomes" id="UP000024635"/>
    </source>
</evidence>
<dbReference type="FunFam" id="3.40.50.300:FF:000997">
    <property type="entry name" value="Multidrug resistance-associated protein 1"/>
    <property type="match status" value="1"/>
</dbReference>
<dbReference type="CDD" id="cd03250">
    <property type="entry name" value="ABCC_MRP_domain1"/>
    <property type="match status" value="1"/>
</dbReference>
<dbReference type="PANTHER" id="PTHR24223:SF415">
    <property type="entry name" value="FI20190P1"/>
    <property type="match status" value="1"/>
</dbReference>
<feature type="transmembrane region" description="Helical" evidence="9">
    <location>
        <begin position="216"/>
        <end position="234"/>
    </location>
</feature>
<dbReference type="InterPro" id="IPR036640">
    <property type="entry name" value="ABC1_TM_sf"/>
</dbReference>
<accession>A0A016VNX6</accession>
<dbReference type="CDD" id="cd18595">
    <property type="entry name" value="ABC_6TM_MRP1_2_3_6_D1_like"/>
    <property type="match status" value="1"/>
</dbReference>
<dbReference type="InterPro" id="IPR027417">
    <property type="entry name" value="P-loop_NTPase"/>
</dbReference>
<feature type="coiled-coil region" evidence="8">
    <location>
        <begin position="624"/>
        <end position="651"/>
    </location>
</feature>
<dbReference type="Pfam" id="PF00005">
    <property type="entry name" value="ABC_tran"/>
    <property type="match status" value="2"/>
</dbReference>